<accession>A6GFU4</accession>
<dbReference type="OrthoDB" id="450143at2"/>
<keyword evidence="2" id="KW-1185">Reference proteome</keyword>
<dbReference type="Proteomes" id="UP000005801">
    <property type="component" value="Unassembled WGS sequence"/>
</dbReference>
<protein>
    <submittedName>
        <fullName evidence="1">Uncharacterized protein</fullName>
    </submittedName>
</protein>
<sequence>MATKRLERTVIEGGRYPGNVWERRSSNTVQRRASRQQARRWCTNTADFEDECAVRRRKVYRGFSDKLGPAERWLAAQVGRPWRKVHGELVATFDARSLAQRHVLYDHLLPRSGDLEGGWVVHRRWRFFVDDHGFLRKRPTERRWYTSFFRDTTRRVDRAVLAWLGERRISQQGRHYFWLDPVRWDHDGAPTHYRQGERLGAADRRILAGLDEWAREQVLRAG</sequence>
<dbReference type="EMBL" id="ABCS01000098">
    <property type="protein sequence ID" value="EDM75242.1"/>
    <property type="molecule type" value="Genomic_DNA"/>
</dbReference>
<proteinExistence type="predicted"/>
<dbReference type="AlphaFoldDB" id="A6GFU4"/>
<comment type="caution">
    <text evidence="1">The sequence shown here is derived from an EMBL/GenBank/DDBJ whole genome shotgun (WGS) entry which is preliminary data.</text>
</comment>
<dbReference type="RefSeq" id="WP_006975584.1">
    <property type="nucleotide sequence ID" value="NZ_ABCS01000098.1"/>
</dbReference>
<evidence type="ECO:0000313" key="2">
    <source>
        <dbReference type="Proteomes" id="UP000005801"/>
    </source>
</evidence>
<organism evidence="1 2">
    <name type="scientific">Plesiocystis pacifica SIR-1</name>
    <dbReference type="NCBI Taxonomy" id="391625"/>
    <lineage>
        <taxon>Bacteria</taxon>
        <taxon>Pseudomonadati</taxon>
        <taxon>Myxococcota</taxon>
        <taxon>Polyangia</taxon>
        <taxon>Nannocystales</taxon>
        <taxon>Nannocystaceae</taxon>
        <taxon>Plesiocystis</taxon>
    </lineage>
</organism>
<evidence type="ECO:0000313" key="1">
    <source>
        <dbReference type="EMBL" id="EDM75242.1"/>
    </source>
</evidence>
<gene>
    <name evidence="1" type="ORF">PPSIR1_18020</name>
</gene>
<reference evidence="1 2" key="1">
    <citation type="submission" date="2007-06" db="EMBL/GenBank/DDBJ databases">
        <authorList>
            <person name="Shimkets L."/>
            <person name="Ferriera S."/>
            <person name="Johnson J."/>
            <person name="Kravitz S."/>
            <person name="Beeson K."/>
            <person name="Sutton G."/>
            <person name="Rogers Y.-H."/>
            <person name="Friedman R."/>
            <person name="Frazier M."/>
            <person name="Venter J.C."/>
        </authorList>
    </citation>
    <scope>NUCLEOTIDE SEQUENCE [LARGE SCALE GENOMIC DNA]</scope>
    <source>
        <strain evidence="1 2">SIR-1</strain>
    </source>
</reference>
<name>A6GFU4_9BACT</name>